<evidence type="ECO:0000256" key="4">
    <source>
        <dbReference type="ARBA" id="ARBA00023136"/>
    </source>
</evidence>
<keyword evidence="4 5" id="KW-0472">Membrane</keyword>
<keyword evidence="2 5" id="KW-0812">Transmembrane</keyword>
<protein>
    <recommendedName>
        <fullName evidence="5">Sec-independent protein translocase protein TatC</fullName>
    </recommendedName>
</protein>
<proteinExistence type="inferred from homology"/>
<feature type="transmembrane region" description="Helical" evidence="5">
    <location>
        <begin position="21"/>
        <end position="44"/>
    </location>
</feature>
<evidence type="ECO:0000256" key="3">
    <source>
        <dbReference type="ARBA" id="ARBA00022989"/>
    </source>
</evidence>
<keyword evidence="5" id="KW-1003">Cell membrane</keyword>
<comment type="function">
    <text evidence="5">Part of the twin-arginine translocation (Tat) system that transports large folded proteins containing a characteristic twin-arginine motif in their signal peptide across membranes.</text>
</comment>
<evidence type="ECO:0000313" key="7">
    <source>
        <dbReference type="Proteomes" id="UP000280825"/>
    </source>
</evidence>
<dbReference type="GO" id="GO:0065002">
    <property type="term" value="P:intracellular protein transmembrane transport"/>
    <property type="evidence" value="ECO:0007669"/>
    <property type="project" value="TreeGrafter"/>
</dbReference>
<keyword evidence="5" id="KW-0813">Transport</keyword>
<accession>A0A3S0UYJ1</accession>
<dbReference type="PANTHER" id="PTHR30371:SF0">
    <property type="entry name" value="SEC-INDEPENDENT PROTEIN TRANSLOCASE PROTEIN TATC, CHLOROPLASTIC-RELATED"/>
    <property type="match status" value="1"/>
</dbReference>
<dbReference type="EMBL" id="RYDJ01000011">
    <property type="protein sequence ID" value="RTZ03873.1"/>
    <property type="molecule type" value="Genomic_DNA"/>
</dbReference>
<evidence type="ECO:0000256" key="2">
    <source>
        <dbReference type="ARBA" id="ARBA00022692"/>
    </source>
</evidence>
<comment type="similarity">
    <text evidence="5">Belongs to the TatC family.</text>
</comment>
<dbReference type="Pfam" id="PF00902">
    <property type="entry name" value="TatC"/>
    <property type="match status" value="1"/>
</dbReference>
<keyword evidence="5" id="KW-0811">Translocation</keyword>
<evidence type="ECO:0000256" key="1">
    <source>
        <dbReference type="ARBA" id="ARBA00004141"/>
    </source>
</evidence>
<dbReference type="GO" id="GO:0009977">
    <property type="term" value="F:proton motive force dependent protein transmembrane transporter activity"/>
    <property type="evidence" value="ECO:0007669"/>
    <property type="project" value="TreeGrafter"/>
</dbReference>
<comment type="caution">
    <text evidence="6">The sequence shown here is derived from an EMBL/GenBank/DDBJ whole genome shotgun (WGS) entry which is preliminary data.</text>
</comment>
<comment type="subunit">
    <text evidence="5">Forms a complex with TatA.</text>
</comment>
<dbReference type="NCBIfam" id="TIGR00945">
    <property type="entry name" value="tatC"/>
    <property type="match status" value="1"/>
</dbReference>
<dbReference type="Proteomes" id="UP000280825">
    <property type="component" value="Unassembled WGS sequence"/>
</dbReference>
<evidence type="ECO:0000313" key="6">
    <source>
        <dbReference type="EMBL" id="RTZ03873.1"/>
    </source>
</evidence>
<gene>
    <name evidence="5 6" type="primary">tatC</name>
    <name evidence="6" type="ORF">EKL98_10305</name>
</gene>
<dbReference type="AlphaFoldDB" id="A0A3S0UYJ1"/>
<dbReference type="PANTHER" id="PTHR30371">
    <property type="entry name" value="SEC-INDEPENDENT PROTEIN TRANSLOCASE PROTEIN TATC"/>
    <property type="match status" value="1"/>
</dbReference>
<keyword evidence="7" id="KW-1185">Reference proteome</keyword>
<organism evidence="6 7">
    <name type="scientific">Flavobacterium bomense</name>
    <dbReference type="NCBI Taxonomy" id="2497483"/>
    <lineage>
        <taxon>Bacteria</taxon>
        <taxon>Pseudomonadati</taxon>
        <taxon>Bacteroidota</taxon>
        <taxon>Flavobacteriia</taxon>
        <taxon>Flavobacteriales</taxon>
        <taxon>Flavobacteriaceae</taxon>
        <taxon>Flavobacterium</taxon>
    </lineage>
</organism>
<feature type="transmembrane region" description="Helical" evidence="5">
    <location>
        <begin position="134"/>
        <end position="159"/>
    </location>
</feature>
<feature type="transmembrane region" description="Helical" evidence="5">
    <location>
        <begin position="95"/>
        <end position="114"/>
    </location>
</feature>
<evidence type="ECO:0000256" key="5">
    <source>
        <dbReference type="HAMAP-Rule" id="MF_00902"/>
    </source>
</evidence>
<dbReference type="GO" id="GO:0033281">
    <property type="term" value="C:TAT protein transport complex"/>
    <property type="evidence" value="ECO:0007669"/>
    <property type="project" value="UniProtKB-UniRule"/>
</dbReference>
<sequence>MAKKNLNEMSFLDHLEELRWLLVRSTVAILILATVTFFISDYIFDVIIFGPTNPNFITYRAFCDLSHYLGFADSICVTEMAFIIQNTNMEGQINVLIWTCITAGFILGFPFVLWEIWKFISPALYETEKKHAKLFVITSSLLFFMGVLFGYFVIVPMSMNFFATFTISDVVKNQFSVDSYIGMVKTSVIACGLFFELPIIIYFLTKLGLVTPEFLRKYWKYAVVIILIVAAIVTPPDVVSQIIVTIPMLLIYEASILISKIVVKNQKKVNG</sequence>
<feature type="transmembrane region" description="Helical" evidence="5">
    <location>
        <begin position="179"/>
        <end position="205"/>
    </location>
</feature>
<keyword evidence="5" id="KW-0653">Protein transport</keyword>
<name>A0A3S0UYJ1_9FLAO</name>
<dbReference type="InterPro" id="IPR002033">
    <property type="entry name" value="TatC"/>
</dbReference>
<dbReference type="PRINTS" id="PR01840">
    <property type="entry name" value="TATCFAMILY"/>
</dbReference>
<feature type="transmembrane region" description="Helical" evidence="5">
    <location>
        <begin position="242"/>
        <end position="263"/>
    </location>
</feature>
<dbReference type="RefSeq" id="WP_126453463.1">
    <property type="nucleotide sequence ID" value="NZ_RYDJ01000011.1"/>
</dbReference>
<comment type="subcellular location">
    <subcellularLocation>
        <location evidence="5">Cell membrane</location>
        <topology evidence="5">Multi-pass membrane protein</topology>
    </subcellularLocation>
    <subcellularLocation>
        <location evidence="1">Membrane</location>
        <topology evidence="1">Multi-pass membrane protein</topology>
    </subcellularLocation>
</comment>
<dbReference type="HAMAP" id="MF_00902">
    <property type="entry name" value="TatC"/>
    <property type="match status" value="1"/>
</dbReference>
<feature type="transmembrane region" description="Helical" evidence="5">
    <location>
        <begin position="217"/>
        <end position="236"/>
    </location>
</feature>
<dbReference type="GO" id="GO:0043953">
    <property type="term" value="P:protein transport by the Tat complex"/>
    <property type="evidence" value="ECO:0007669"/>
    <property type="project" value="UniProtKB-UniRule"/>
</dbReference>
<keyword evidence="3 5" id="KW-1133">Transmembrane helix</keyword>
<reference evidence="6 7" key="1">
    <citation type="submission" date="2018-12" db="EMBL/GenBank/DDBJ databases">
        <title>Flavobacterium sp. nov., isolated from glacier ice.</title>
        <authorList>
            <person name="Liu Q."/>
            <person name="Xin Y.-H."/>
        </authorList>
    </citation>
    <scope>NUCLEOTIDE SEQUENCE [LARGE SCALE GENOMIC DNA]</scope>
    <source>
        <strain evidence="6 7">RB1N8</strain>
    </source>
</reference>